<evidence type="ECO:0000256" key="1">
    <source>
        <dbReference type="SAM" id="Coils"/>
    </source>
</evidence>
<feature type="coiled-coil region" evidence="1">
    <location>
        <begin position="32"/>
        <end position="59"/>
    </location>
</feature>
<gene>
    <name evidence="3" type="ORF">SAMN05444581_104105</name>
</gene>
<name>A0A1I3XWR9_9HYPH</name>
<dbReference type="Proteomes" id="UP000198755">
    <property type="component" value="Unassembled WGS sequence"/>
</dbReference>
<proteinExistence type="predicted"/>
<sequence>MALEDDDVFGAPVRKPSSSPHQIGQTLDDLSVQELDERIAALQAEVRRLEDMRARKHASLSAAAAFFKPGSP</sequence>
<accession>A0A1I3XWR9</accession>
<evidence type="ECO:0000313" key="4">
    <source>
        <dbReference type="Proteomes" id="UP000198755"/>
    </source>
</evidence>
<feature type="region of interest" description="Disordered" evidence="2">
    <location>
        <begin position="1"/>
        <end position="24"/>
    </location>
</feature>
<dbReference type="Pfam" id="PF06698">
    <property type="entry name" value="DUF1192"/>
    <property type="match status" value="1"/>
</dbReference>
<dbReference type="RefSeq" id="WP_091680287.1">
    <property type="nucleotide sequence ID" value="NZ_FOSN01000004.1"/>
</dbReference>
<dbReference type="OrthoDB" id="7872350at2"/>
<protein>
    <submittedName>
        <fullName evidence="3">Uncharacterized small protein, DUF1192 family</fullName>
    </submittedName>
</protein>
<evidence type="ECO:0000256" key="2">
    <source>
        <dbReference type="SAM" id="MobiDB-lite"/>
    </source>
</evidence>
<organism evidence="3 4">
    <name type="scientific">Methylocapsa palsarum</name>
    <dbReference type="NCBI Taxonomy" id="1612308"/>
    <lineage>
        <taxon>Bacteria</taxon>
        <taxon>Pseudomonadati</taxon>
        <taxon>Pseudomonadota</taxon>
        <taxon>Alphaproteobacteria</taxon>
        <taxon>Hyphomicrobiales</taxon>
        <taxon>Beijerinckiaceae</taxon>
        <taxon>Methylocapsa</taxon>
    </lineage>
</organism>
<dbReference type="AlphaFoldDB" id="A0A1I3XWR9"/>
<dbReference type="EMBL" id="FOSN01000004">
    <property type="protein sequence ID" value="SFK23436.1"/>
    <property type="molecule type" value="Genomic_DNA"/>
</dbReference>
<dbReference type="InterPro" id="IPR009579">
    <property type="entry name" value="DUF1192"/>
</dbReference>
<keyword evidence="4" id="KW-1185">Reference proteome</keyword>
<keyword evidence="1" id="KW-0175">Coiled coil</keyword>
<evidence type="ECO:0000313" key="3">
    <source>
        <dbReference type="EMBL" id="SFK23436.1"/>
    </source>
</evidence>
<reference evidence="3 4" key="1">
    <citation type="submission" date="2016-10" db="EMBL/GenBank/DDBJ databases">
        <authorList>
            <person name="de Groot N.N."/>
        </authorList>
    </citation>
    <scope>NUCLEOTIDE SEQUENCE [LARGE SCALE GENOMIC DNA]</scope>
    <source>
        <strain evidence="3 4">NE2</strain>
    </source>
</reference>